<feature type="transmembrane region" description="Helical" evidence="2">
    <location>
        <begin position="61"/>
        <end position="82"/>
    </location>
</feature>
<evidence type="ECO:0000313" key="5">
    <source>
        <dbReference type="Proteomes" id="UP000179001"/>
    </source>
</evidence>
<name>A0A1F5SVX8_9BACT</name>
<comment type="caution">
    <text evidence="4">The sequence shown here is derived from an EMBL/GenBank/DDBJ whole genome shotgun (WGS) entry which is preliminary data.</text>
</comment>
<evidence type="ECO:0000313" key="4">
    <source>
        <dbReference type="EMBL" id="OGF30860.1"/>
    </source>
</evidence>
<dbReference type="AlphaFoldDB" id="A0A1F5SVX8"/>
<feature type="coiled-coil region" evidence="1">
    <location>
        <begin position="160"/>
        <end position="187"/>
    </location>
</feature>
<evidence type="ECO:0000256" key="1">
    <source>
        <dbReference type="SAM" id="Coils"/>
    </source>
</evidence>
<keyword evidence="2" id="KW-0472">Membrane</keyword>
<evidence type="ECO:0000256" key="2">
    <source>
        <dbReference type="SAM" id="Phobius"/>
    </source>
</evidence>
<keyword evidence="2" id="KW-0812">Transmembrane</keyword>
<gene>
    <name evidence="4" type="ORF">A2478_00190</name>
</gene>
<dbReference type="STRING" id="1798002.A2478_00190"/>
<sequence length="362" mass="40407">MENLVTQLKNLNRIEPREDWVKSNKELLLSQIKAQAPESRSSFFSFWYFGKMLLPQGFITFIAKPIGVISVIMLMIFGSGAFTVNASKNSLPGDILYSIKLTSEKVMIGLTVSDEKKTERNMTIADNRMRELETIVASDKNNDTKKQQIMVVTENLIGTMNGINKNIEDVSSKKEDLSQRMEIVQRVDERATQIVEKLDKSNEVFIDNDVTENISQVTKVVEDTSLKAVQTIAEKYDNGEIDISSEKVVEVIENQIKKVEQKIAEIAPENLGQNENEVGAKSIADHESAQLGIAEATVLLNQGDVLSAIEKMKEVSELVEKTNEIVVPDQIVGEKVNLTVTEEEANAVVEDNVVEDNSLENK</sequence>
<reference evidence="4 5" key="1">
    <citation type="journal article" date="2016" name="Nat. Commun.">
        <title>Thousands of microbial genomes shed light on interconnected biogeochemical processes in an aquifer system.</title>
        <authorList>
            <person name="Anantharaman K."/>
            <person name="Brown C.T."/>
            <person name="Hug L.A."/>
            <person name="Sharon I."/>
            <person name="Castelle C.J."/>
            <person name="Probst A.J."/>
            <person name="Thomas B.C."/>
            <person name="Singh A."/>
            <person name="Wilkins M.J."/>
            <person name="Karaoz U."/>
            <person name="Brodie E.L."/>
            <person name="Williams K.H."/>
            <person name="Hubbard S.S."/>
            <person name="Banfield J.F."/>
        </authorList>
    </citation>
    <scope>NUCLEOTIDE SEQUENCE [LARGE SCALE GENOMIC DNA]</scope>
</reference>
<keyword evidence="1" id="KW-0175">Coiled coil</keyword>
<proteinExistence type="predicted"/>
<accession>A0A1F5SVX8</accession>
<dbReference type="EMBL" id="MFGJ01000008">
    <property type="protein sequence ID" value="OGF30860.1"/>
    <property type="molecule type" value="Genomic_DNA"/>
</dbReference>
<dbReference type="Pfam" id="PF18915">
    <property type="entry name" value="DUF5667"/>
    <property type="match status" value="1"/>
</dbReference>
<protein>
    <recommendedName>
        <fullName evidence="3">DUF5667 domain-containing protein</fullName>
    </recommendedName>
</protein>
<organism evidence="4 5">
    <name type="scientific">Candidatus Falkowbacteria bacterium RIFOXYC2_FULL_36_12</name>
    <dbReference type="NCBI Taxonomy" id="1798002"/>
    <lineage>
        <taxon>Bacteria</taxon>
        <taxon>Candidatus Falkowiibacteriota</taxon>
    </lineage>
</organism>
<dbReference type="InterPro" id="IPR043725">
    <property type="entry name" value="DUF5667"/>
</dbReference>
<keyword evidence="2" id="KW-1133">Transmembrane helix</keyword>
<dbReference type="Proteomes" id="UP000179001">
    <property type="component" value="Unassembled WGS sequence"/>
</dbReference>
<feature type="domain" description="DUF5667" evidence="3">
    <location>
        <begin position="90"/>
        <end position="191"/>
    </location>
</feature>
<evidence type="ECO:0000259" key="3">
    <source>
        <dbReference type="Pfam" id="PF18915"/>
    </source>
</evidence>